<reference evidence="1" key="1">
    <citation type="submission" date="2020-06" db="EMBL/GenBank/DDBJ databases">
        <title>Draft genome of Bugula neritina, a colonial animal packing powerful symbionts and potential medicines.</title>
        <authorList>
            <person name="Rayko M."/>
        </authorList>
    </citation>
    <scope>NUCLEOTIDE SEQUENCE [LARGE SCALE GENOMIC DNA]</scope>
    <source>
        <strain evidence="1">Kwan_BN1</strain>
    </source>
</reference>
<dbReference type="EMBL" id="VXIV02000448">
    <property type="protein sequence ID" value="KAF6038216.1"/>
    <property type="molecule type" value="Genomic_DNA"/>
</dbReference>
<organism evidence="1 2">
    <name type="scientific">Bugula neritina</name>
    <name type="common">Brown bryozoan</name>
    <name type="synonym">Sertularia neritina</name>
    <dbReference type="NCBI Taxonomy" id="10212"/>
    <lineage>
        <taxon>Eukaryota</taxon>
        <taxon>Metazoa</taxon>
        <taxon>Spiralia</taxon>
        <taxon>Lophotrochozoa</taxon>
        <taxon>Bryozoa</taxon>
        <taxon>Gymnolaemata</taxon>
        <taxon>Cheilostomatida</taxon>
        <taxon>Flustrina</taxon>
        <taxon>Buguloidea</taxon>
        <taxon>Bugulidae</taxon>
        <taxon>Bugula</taxon>
    </lineage>
</organism>
<gene>
    <name evidence="1" type="ORF">EB796_003487</name>
</gene>
<proteinExistence type="predicted"/>
<evidence type="ECO:0000313" key="1">
    <source>
        <dbReference type="EMBL" id="KAF6038216.1"/>
    </source>
</evidence>
<protein>
    <submittedName>
        <fullName evidence="1">Uncharacterized protein</fullName>
    </submittedName>
</protein>
<comment type="caution">
    <text evidence="1">The sequence shown here is derived from an EMBL/GenBank/DDBJ whole genome shotgun (WGS) entry which is preliminary data.</text>
</comment>
<name>A0A7J7KL97_BUGNE</name>
<dbReference type="Proteomes" id="UP000593567">
    <property type="component" value="Unassembled WGS sequence"/>
</dbReference>
<accession>A0A7J7KL97</accession>
<keyword evidence="2" id="KW-1185">Reference proteome</keyword>
<sequence length="135" mass="15359">MFVSHVIELESELPLAKPFKCCLPFKDGKKRDYCNVFVQRDEGPWTLYYNSVTCFSHNLRCMCHPKGQEVKYRIAAKVTPRKTVSKAHHTLDVALAIASMIKSVSANETSEGVKSMVQDVTDKELKEVKKTNLYC</sequence>
<evidence type="ECO:0000313" key="2">
    <source>
        <dbReference type="Proteomes" id="UP000593567"/>
    </source>
</evidence>
<dbReference type="AlphaFoldDB" id="A0A7J7KL97"/>